<feature type="compositionally biased region" description="Basic and acidic residues" evidence="1">
    <location>
        <begin position="121"/>
        <end position="136"/>
    </location>
</feature>
<organism evidence="3 4">
    <name type="scientific">Catenulispora subtropica</name>
    <dbReference type="NCBI Taxonomy" id="450798"/>
    <lineage>
        <taxon>Bacteria</taxon>
        <taxon>Bacillati</taxon>
        <taxon>Actinomycetota</taxon>
        <taxon>Actinomycetes</taxon>
        <taxon>Catenulisporales</taxon>
        <taxon>Catenulisporaceae</taxon>
        <taxon>Catenulispora</taxon>
    </lineage>
</organism>
<keyword evidence="4" id="KW-1185">Reference proteome</keyword>
<proteinExistence type="predicted"/>
<feature type="transmembrane region" description="Helical" evidence="2">
    <location>
        <begin position="83"/>
        <end position="102"/>
    </location>
</feature>
<sequence>MSIDERRHTSADASVATLLSQAAQQFGQLARDEVRLAQAEMAEQRRNLGFGGGLLGGAGVMAFVALQALVAALIALLALALPVWVAALVAAAAVGLTAAVMARLGKRQMDSATPPMQESVESLKADVDAIKEGGRR</sequence>
<keyword evidence="2" id="KW-0812">Transmembrane</keyword>
<reference evidence="4" key="1">
    <citation type="journal article" date="2019" name="Int. J. Syst. Evol. Microbiol.">
        <title>The Global Catalogue of Microorganisms (GCM) 10K type strain sequencing project: providing services to taxonomists for standard genome sequencing and annotation.</title>
        <authorList>
            <consortium name="The Broad Institute Genomics Platform"/>
            <consortium name="The Broad Institute Genome Sequencing Center for Infectious Disease"/>
            <person name="Wu L."/>
            <person name="Ma J."/>
        </authorList>
    </citation>
    <scope>NUCLEOTIDE SEQUENCE [LARGE SCALE GENOMIC DNA]</scope>
    <source>
        <strain evidence="4">JCM 16013</strain>
    </source>
</reference>
<accession>A0ABP5DW73</accession>
<keyword evidence="2" id="KW-1133">Transmembrane helix</keyword>
<evidence type="ECO:0000256" key="1">
    <source>
        <dbReference type="SAM" id="MobiDB-lite"/>
    </source>
</evidence>
<dbReference type="RefSeq" id="WP_344660263.1">
    <property type="nucleotide sequence ID" value="NZ_BAAAQM010000038.1"/>
</dbReference>
<evidence type="ECO:0000313" key="4">
    <source>
        <dbReference type="Proteomes" id="UP001499854"/>
    </source>
</evidence>
<feature type="region of interest" description="Disordered" evidence="1">
    <location>
        <begin position="110"/>
        <end position="136"/>
    </location>
</feature>
<dbReference type="EMBL" id="BAAAQM010000038">
    <property type="protein sequence ID" value="GAA1987280.1"/>
    <property type="molecule type" value="Genomic_DNA"/>
</dbReference>
<gene>
    <name evidence="3" type="ORF">GCM10009838_57540</name>
</gene>
<name>A0ABP5DW73_9ACTN</name>
<dbReference type="InterPro" id="IPR009937">
    <property type="entry name" value="Phage_holin_3_6"/>
</dbReference>
<evidence type="ECO:0008006" key="5">
    <source>
        <dbReference type="Google" id="ProtNLM"/>
    </source>
</evidence>
<evidence type="ECO:0000256" key="2">
    <source>
        <dbReference type="SAM" id="Phobius"/>
    </source>
</evidence>
<feature type="transmembrane region" description="Helical" evidence="2">
    <location>
        <begin position="54"/>
        <end position="77"/>
    </location>
</feature>
<feature type="compositionally biased region" description="Polar residues" evidence="1">
    <location>
        <begin position="110"/>
        <end position="120"/>
    </location>
</feature>
<comment type="caution">
    <text evidence="3">The sequence shown here is derived from an EMBL/GenBank/DDBJ whole genome shotgun (WGS) entry which is preliminary data.</text>
</comment>
<dbReference type="Proteomes" id="UP001499854">
    <property type="component" value="Unassembled WGS sequence"/>
</dbReference>
<protein>
    <recommendedName>
        <fullName evidence="5">Integral membrane protein</fullName>
    </recommendedName>
</protein>
<evidence type="ECO:0000313" key="3">
    <source>
        <dbReference type="EMBL" id="GAA1987280.1"/>
    </source>
</evidence>
<keyword evidence="2" id="KW-0472">Membrane</keyword>
<dbReference type="Pfam" id="PF07332">
    <property type="entry name" value="Phage_holin_3_6"/>
    <property type="match status" value="1"/>
</dbReference>